<dbReference type="PANTHER" id="PTHR33154:SF33">
    <property type="entry name" value="TRANSCRIPTIONAL REPRESSOR SDPR"/>
    <property type="match status" value="1"/>
</dbReference>
<dbReference type="InterPro" id="IPR001845">
    <property type="entry name" value="HTH_ArsR_DNA-bd_dom"/>
</dbReference>
<dbReference type="PANTHER" id="PTHR33154">
    <property type="entry name" value="TRANSCRIPTIONAL REGULATOR, ARSR FAMILY"/>
    <property type="match status" value="1"/>
</dbReference>
<accession>A0A1J5TXB9</accession>
<dbReference type="InterPro" id="IPR051081">
    <property type="entry name" value="HTH_MetalResp_TranReg"/>
</dbReference>
<keyword evidence="2" id="KW-0238">DNA-binding</keyword>
<dbReference type="Gene3D" id="1.10.10.10">
    <property type="entry name" value="Winged helix-like DNA-binding domain superfamily/Winged helix DNA-binding domain"/>
    <property type="match status" value="1"/>
</dbReference>
<dbReference type="Proteomes" id="UP000183815">
    <property type="component" value="Unassembled WGS sequence"/>
</dbReference>
<evidence type="ECO:0000313" key="5">
    <source>
        <dbReference type="EMBL" id="OIR16670.1"/>
    </source>
</evidence>
<name>A0A1J5TXB9_9ARCH</name>
<keyword evidence="3" id="KW-0804">Transcription</keyword>
<organism evidence="5 6">
    <name type="scientific">Marine Group III euryarchaeote CG-Bathy1</name>
    <dbReference type="NCBI Taxonomy" id="1889001"/>
    <lineage>
        <taxon>Archaea</taxon>
        <taxon>Methanobacteriati</taxon>
        <taxon>Thermoplasmatota</taxon>
        <taxon>Thermoplasmata</taxon>
        <taxon>Candidatus Thermoprofundales</taxon>
    </lineage>
</organism>
<dbReference type="InterPro" id="IPR036390">
    <property type="entry name" value="WH_DNA-bd_sf"/>
</dbReference>
<dbReference type="SUPFAM" id="SSF46785">
    <property type="entry name" value="Winged helix' DNA-binding domain"/>
    <property type="match status" value="1"/>
</dbReference>
<dbReference type="EMBL" id="MIYU01000012">
    <property type="protein sequence ID" value="OIR16670.1"/>
    <property type="molecule type" value="Genomic_DNA"/>
</dbReference>
<evidence type="ECO:0000256" key="2">
    <source>
        <dbReference type="ARBA" id="ARBA00023125"/>
    </source>
</evidence>
<keyword evidence="1" id="KW-0805">Transcription regulation</keyword>
<comment type="caution">
    <text evidence="5">The sequence shown here is derived from an EMBL/GenBank/DDBJ whole genome shotgun (WGS) entry which is preliminary data.</text>
</comment>
<dbReference type="InterPro" id="IPR011991">
    <property type="entry name" value="ArsR-like_HTH"/>
</dbReference>
<evidence type="ECO:0000256" key="3">
    <source>
        <dbReference type="ARBA" id="ARBA00023163"/>
    </source>
</evidence>
<protein>
    <recommendedName>
        <fullName evidence="4">HTH arsR-type domain-containing protein</fullName>
    </recommendedName>
</protein>
<dbReference type="InterPro" id="IPR036388">
    <property type="entry name" value="WH-like_DNA-bd_sf"/>
</dbReference>
<sequence length="221" mass="25539">MSLNEVNDLFYLLENPTRRRILELLSREGHYPLQLSKEMSVTQQAVVKHLNILEEHGLVNSETEPSNRGPSRRVYYSTRSISLHVDVSPSTFKEQAHSSSEQDAILDLPKHKHMMDAINSSRKMDLSQRANLLDRVSKDIEKSLKDTEDERKSLIHLTNLVNQELYKITIESKCTYDERRLLYFSIQNPNFTIEKAASSLGMDDSDVRILFDALHRKGLIK</sequence>
<evidence type="ECO:0000313" key="6">
    <source>
        <dbReference type="Proteomes" id="UP000183815"/>
    </source>
</evidence>
<gene>
    <name evidence="5" type="ORF">BEU04_01685</name>
</gene>
<reference evidence="5 6" key="1">
    <citation type="submission" date="2016-08" db="EMBL/GenBank/DDBJ databases">
        <title>New Insights into Marine Group III Euryarchaeota, from dark to light.</title>
        <authorList>
            <person name="Haro-Moreno J.M."/>
            <person name="Rodriguez-Valera F."/>
            <person name="Lopez-Garcia P."/>
            <person name="Moreira D."/>
            <person name="Martin-Cuadrado A.B."/>
        </authorList>
    </citation>
    <scope>NUCLEOTIDE SEQUENCE [LARGE SCALE GENOMIC DNA]</scope>
    <source>
        <strain evidence="5">CG-Bathy1</strain>
    </source>
</reference>
<proteinExistence type="predicted"/>
<dbReference type="GO" id="GO:0003700">
    <property type="term" value="F:DNA-binding transcription factor activity"/>
    <property type="evidence" value="ECO:0007669"/>
    <property type="project" value="InterPro"/>
</dbReference>
<evidence type="ECO:0000256" key="1">
    <source>
        <dbReference type="ARBA" id="ARBA00023015"/>
    </source>
</evidence>
<dbReference type="CDD" id="cd00090">
    <property type="entry name" value="HTH_ARSR"/>
    <property type="match status" value="1"/>
</dbReference>
<dbReference type="AlphaFoldDB" id="A0A1J5TXB9"/>
<evidence type="ECO:0000259" key="4">
    <source>
        <dbReference type="SMART" id="SM00418"/>
    </source>
</evidence>
<dbReference type="Pfam" id="PF12840">
    <property type="entry name" value="HTH_20"/>
    <property type="match status" value="1"/>
</dbReference>
<dbReference type="SMART" id="SM00418">
    <property type="entry name" value="HTH_ARSR"/>
    <property type="match status" value="1"/>
</dbReference>
<dbReference type="GO" id="GO:0003677">
    <property type="term" value="F:DNA binding"/>
    <property type="evidence" value="ECO:0007669"/>
    <property type="project" value="UniProtKB-KW"/>
</dbReference>
<feature type="domain" description="HTH arsR-type" evidence="4">
    <location>
        <begin position="8"/>
        <end position="86"/>
    </location>
</feature>